<feature type="transmembrane region" description="Helical" evidence="6">
    <location>
        <begin position="204"/>
        <end position="226"/>
    </location>
</feature>
<dbReference type="PROSITE" id="PS50850">
    <property type="entry name" value="MFS"/>
    <property type="match status" value="1"/>
</dbReference>
<feature type="transmembrane region" description="Helical" evidence="6">
    <location>
        <begin position="136"/>
        <end position="157"/>
    </location>
</feature>
<dbReference type="InterPro" id="IPR036259">
    <property type="entry name" value="MFS_trans_sf"/>
</dbReference>
<feature type="transmembrane region" description="Helical" evidence="6">
    <location>
        <begin position="74"/>
        <end position="92"/>
    </location>
</feature>
<dbReference type="Pfam" id="PF07690">
    <property type="entry name" value="MFS_1"/>
    <property type="match status" value="1"/>
</dbReference>
<protein>
    <submittedName>
        <fullName evidence="8">Predicted arabinose efflux permease, MFS family</fullName>
    </submittedName>
</protein>
<dbReference type="InterPro" id="IPR011701">
    <property type="entry name" value="MFS"/>
</dbReference>
<dbReference type="EMBL" id="FOBO01000007">
    <property type="protein sequence ID" value="SEM75092.1"/>
    <property type="molecule type" value="Genomic_DNA"/>
</dbReference>
<evidence type="ECO:0000256" key="6">
    <source>
        <dbReference type="SAM" id="Phobius"/>
    </source>
</evidence>
<dbReference type="PANTHER" id="PTHR43124">
    <property type="entry name" value="PURINE EFFLUX PUMP PBUE"/>
    <property type="match status" value="1"/>
</dbReference>
<evidence type="ECO:0000256" key="5">
    <source>
        <dbReference type="ARBA" id="ARBA00023136"/>
    </source>
</evidence>
<name>A0A1H8AWH2_9RHOB</name>
<accession>A0A1H8AWH2</accession>
<feature type="domain" description="Major facilitator superfamily (MFS) profile" evidence="7">
    <location>
        <begin position="6"/>
        <end position="397"/>
    </location>
</feature>
<feature type="transmembrane region" description="Helical" evidence="6">
    <location>
        <begin position="98"/>
        <end position="116"/>
    </location>
</feature>
<gene>
    <name evidence="8" type="ORF">SAMN04488077_107185</name>
</gene>
<feature type="transmembrane region" description="Helical" evidence="6">
    <location>
        <begin position="331"/>
        <end position="351"/>
    </location>
</feature>
<proteinExistence type="predicted"/>
<evidence type="ECO:0000313" key="8">
    <source>
        <dbReference type="EMBL" id="SEM75092.1"/>
    </source>
</evidence>
<feature type="transmembrane region" description="Helical" evidence="6">
    <location>
        <begin position="299"/>
        <end position="319"/>
    </location>
</feature>
<dbReference type="PANTHER" id="PTHR43124:SF3">
    <property type="entry name" value="CHLORAMPHENICOL EFFLUX PUMP RV0191"/>
    <property type="match status" value="1"/>
</dbReference>
<feature type="transmembrane region" description="Helical" evidence="6">
    <location>
        <begin position="274"/>
        <end position="293"/>
    </location>
</feature>
<dbReference type="Gene3D" id="1.20.1250.20">
    <property type="entry name" value="MFS general substrate transporter like domains"/>
    <property type="match status" value="1"/>
</dbReference>
<sequence>MTYFQSLSAAGFAATAISFGPGRMGFGLFVPEFKATFAMSDTTVGLVSGLGFLGFFVALLLAQAMLGRKGPRAPVALGLLAASIGMALVSLAQGVPTLALGVFLAGSSAGFAWTPFNDAVHRKIRDMNRPKALAEISTGTSLGVALAGLAALGLIATDLSWRACWAGFAVASLIALAANWAALREVEPGGAPRPRTAWDELCHAAALPLFAVAFVYGTTSAIYISFAADHLRAAGGTLGLPASATPGLVFVIYGLCGLAGLATARINAAIGLATLLRLLMVAGAGSLALVALIPGTWAGLVLSAGLQGLHVMMVSAVLASWSERLFPALPSLSFTAALLATAGGSMIGPALAGVAADTFGTKAMFLASAALPGALTLALRPAGIRERAAMLDDLEPG</sequence>
<keyword evidence="4 6" id="KW-1133">Transmembrane helix</keyword>
<feature type="transmembrane region" description="Helical" evidence="6">
    <location>
        <begin position="238"/>
        <end position="262"/>
    </location>
</feature>
<dbReference type="SUPFAM" id="SSF103473">
    <property type="entry name" value="MFS general substrate transporter"/>
    <property type="match status" value="1"/>
</dbReference>
<comment type="subcellular location">
    <subcellularLocation>
        <location evidence="1">Cell membrane</location>
        <topology evidence="1">Multi-pass membrane protein</topology>
    </subcellularLocation>
</comment>
<feature type="transmembrane region" description="Helical" evidence="6">
    <location>
        <begin position="163"/>
        <end position="183"/>
    </location>
</feature>
<evidence type="ECO:0000256" key="4">
    <source>
        <dbReference type="ARBA" id="ARBA00022989"/>
    </source>
</evidence>
<organism evidence="8 9">
    <name type="scientific">Roseovarius tolerans</name>
    <dbReference type="NCBI Taxonomy" id="74031"/>
    <lineage>
        <taxon>Bacteria</taxon>
        <taxon>Pseudomonadati</taxon>
        <taxon>Pseudomonadota</taxon>
        <taxon>Alphaproteobacteria</taxon>
        <taxon>Rhodobacterales</taxon>
        <taxon>Roseobacteraceae</taxon>
        <taxon>Roseovarius</taxon>
    </lineage>
</organism>
<evidence type="ECO:0000256" key="1">
    <source>
        <dbReference type="ARBA" id="ARBA00004651"/>
    </source>
</evidence>
<dbReference type="GO" id="GO:0022857">
    <property type="term" value="F:transmembrane transporter activity"/>
    <property type="evidence" value="ECO:0007669"/>
    <property type="project" value="InterPro"/>
</dbReference>
<dbReference type="AlphaFoldDB" id="A0A1H8AWH2"/>
<dbReference type="InterPro" id="IPR050189">
    <property type="entry name" value="MFS_Efflux_Transporters"/>
</dbReference>
<keyword evidence="5 6" id="KW-0472">Membrane</keyword>
<evidence type="ECO:0000313" key="9">
    <source>
        <dbReference type="Proteomes" id="UP000182160"/>
    </source>
</evidence>
<dbReference type="RefSeq" id="WP_074785963.1">
    <property type="nucleotide sequence ID" value="NZ_FOBO01000007.1"/>
</dbReference>
<feature type="transmembrane region" description="Helical" evidence="6">
    <location>
        <begin position="363"/>
        <end position="382"/>
    </location>
</feature>
<evidence type="ECO:0000256" key="2">
    <source>
        <dbReference type="ARBA" id="ARBA00022475"/>
    </source>
</evidence>
<keyword evidence="2" id="KW-1003">Cell membrane</keyword>
<dbReference type="Proteomes" id="UP000182160">
    <property type="component" value="Unassembled WGS sequence"/>
</dbReference>
<reference evidence="8 9" key="1">
    <citation type="submission" date="2016-10" db="EMBL/GenBank/DDBJ databases">
        <authorList>
            <person name="de Groot N.N."/>
        </authorList>
    </citation>
    <scope>NUCLEOTIDE SEQUENCE [LARGE SCALE GENOMIC DNA]</scope>
    <source>
        <strain evidence="8 9">DSM 11457</strain>
    </source>
</reference>
<feature type="transmembrane region" description="Helical" evidence="6">
    <location>
        <begin position="42"/>
        <end position="62"/>
    </location>
</feature>
<evidence type="ECO:0000256" key="3">
    <source>
        <dbReference type="ARBA" id="ARBA00022692"/>
    </source>
</evidence>
<evidence type="ECO:0000259" key="7">
    <source>
        <dbReference type="PROSITE" id="PS50850"/>
    </source>
</evidence>
<dbReference type="InterPro" id="IPR020846">
    <property type="entry name" value="MFS_dom"/>
</dbReference>
<keyword evidence="3 6" id="KW-0812">Transmembrane</keyword>
<dbReference type="GO" id="GO:0005886">
    <property type="term" value="C:plasma membrane"/>
    <property type="evidence" value="ECO:0007669"/>
    <property type="project" value="UniProtKB-SubCell"/>
</dbReference>